<accession>A0AA86STR0</accession>
<dbReference type="AlphaFoldDB" id="A0AA86STR0"/>
<name>A0AA86STR0_9FABA</name>
<sequence length="85" mass="9517">PLPLSLPNIVSNSQKSRFAAKTLTEKALCKAIKVIHNMSTMLDGCTSGFLIVDKGSIQNEHYKSFEDDRNNIYLPYHTHYSSMGV</sequence>
<reference evidence="1" key="1">
    <citation type="submission" date="2023-10" db="EMBL/GenBank/DDBJ databases">
        <authorList>
            <person name="Domelevo Entfellner J.-B."/>
        </authorList>
    </citation>
    <scope>NUCLEOTIDE SEQUENCE</scope>
</reference>
<feature type="non-terminal residue" evidence="1">
    <location>
        <position position="85"/>
    </location>
</feature>
<feature type="non-terminal residue" evidence="1">
    <location>
        <position position="1"/>
    </location>
</feature>
<dbReference type="EMBL" id="OY731400">
    <property type="protein sequence ID" value="CAJ1939399.1"/>
    <property type="molecule type" value="Genomic_DNA"/>
</dbReference>
<evidence type="ECO:0000313" key="2">
    <source>
        <dbReference type="Proteomes" id="UP001189624"/>
    </source>
</evidence>
<keyword evidence="2" id="KW-1185">Reference proteome</keyword>
<evidence type="ECO:0000313" key="1">
    <source>
        <dbReference type="EMBL" id="CAJ1939399.1"/>
    </source>
</evidence>
<proteinExistence type="predicted"/>
<protein>
    <submittedName>
        <fullName evidence="1">Uncharacterized protein</fullName>
    </submittedName>
</protein>
<gene>
    <name evidence="1" type="ORF">AYBTSS11_LOCUS9107</name>
</gene>
<dbReference type="Proteomes" id="UP001189624">
    <property type="component" value="Chromosome 3"/>
</dbReference>
<organism evidence="1 2">
    <name type="scientific">Sphenostylis stenocarpa</name>
    <dbReference type="NCBI Taxonomy" id="92480"/>
    <lineage>
        <taxon>Eukaryota</taxon>
        <taxon>Viridiplantae</taxon>
        <taxon>Streptophyta</taxon>
        <taxon>Embryophyta</taxon>
        <taxon>Tracheophyta</taxon>
        <taxon>Spermatophyta</taxon>
        <taxon>Magnoliopsida</taxon>
        <taxon>eudicotyledons</taxon>
        <taxon>Gunneridae</taxon>
        <taxon>Pentapetalae</taxon>
        <taxon>rosids</taxon>
        <taxon>fabids</taxon>
        <taxon>Fabales</taxon>
        <taxon>Fabaceae</taxon>
        <taxon>Papilionoideae</taxon>
        <taxon>50 kb inversion clade</taxon>
        <taxon>NPAAA clade</taxon>
        <taxon>indigoferoid/millettioid clade</taxon>
        <taxon>Phaseoleae</taxon>
        <taxon>Sphenostylis</taxon>
    </lineage>
</organism>
<dbReference type="Gramene" id="rna-AYBTSS11_LOCUS9107">
    <property type="protein sequence ID" value="CAJ1939399.1"/>
    <property type="gene ID" value="gene-AYBTSS11_LOCUS9107"/>
</dbReference>